<dbReference type="SUPFAM" id="SSF56712">
    <property type="entry name" value="Prokaryotic type I DNA topoisomerase"/>
    <property type="match status" value="1"/>
</dbReference>
<reference evidence="2 3" key="1">
    <citation type="submission" date="2023-12" db="EMBL/GenBank/DDBJ databases">
        <title>A high-quality genome assembly for Dillenia turbinata (Dilleniales).</title>
        <authorList>
            <person name="Chanderbali A."/>
        </authorList>
    </citation>
    <scope>NUCLEOTIDE SEQUENCE [LARGE SCALE GENOMIC DNA]</scope>
    <source>
        <strain evidence="2">LSX21</strain>
        <tissue evidence="2">Leaf</tissue>
    </source>
</reference>
<dbReference type="PANTHER" id="PTHR11390:SF21">
    <property type="entry name" value="DNA TOPOISOMERASE 3-ALPHA"/>
    <property type="match status" value="1"/>
</dbReference>
<dbReference type="EMBL" id="JBAMMX010000017">
    <property type="protein sequence ID" value="KAK6923707.1"/>
    <property type="molecule type" value="Genomic_DNA"/>
</dbReference>
<dbReference type="GO" id="GO:0006265">
    <property type="term" value="P:DNA topological change"/>
    <property type="evidence" value="ECO:0007669"/>
    <property type="project" value="InterPro"/>
</dbReference>
<keyword evidence="3" id="KW-1185">Reference proteome</keyword>
<dbReference type="GO" id="GO:0003677">
    <property type="term" value="F:DNA binding"/>
    <property type="evidence" value="ECO:0007669"/>
    <property type="project" value="UniProtKB-KW"/>
</dbReference>
<dbReference type="EC" id="5.6.2.1" evidence="1"/>
<sequence length="132" mass="15074">MLSSCMDIKSPSRYELWKPYLRAMMESDMKLVSDGAKSKQTVLDNCLKEMKACFLDARLKKVNLMEAMAVFFDRSNRSTGDEPHTRGEIVRRCGVCQESDMVLKQKQVTVYLTFVFSFPPCGCSFIPLKAHT</sequence>
<dbReference type="InterPro" id="IPR000380">
    <property type="entry name" value="Topo_IA"/>
</dbReference>
<dbReference type="InterPro" id="IPR023405">
    <property type="entry name" value="Topo_IA_core_domain"/>
</dbReference>
<comment type="catalytic activity">
    <reaction evidence="1">
        <text>ATP-independent breakage of single-stranded DNA, followed by passage and rejoining.</text>
        <dbReference type="EC" id="5.6.2.1"/>
    </reaction>
</comment>
<comment type="function">
    <text evidence="1">Introduces a single-strand break via transesterification at a target site in duplex DNA. Releases the supercoiling and torsional tension of DNA introduced during the DNA replication and transcription by transiently cleaving and rejoining one strand of the DNA duplex. The scissile phosphodiester is attacked by the catalytic tyrosine of the enzyme, resulting in the formation of a DNA-(5'-phosphotyrosyl)-enzyme intermediate and the expulsion of a 3'-OH DNA strand.</text>
</comment>
<keyword evidence="1" id="KW-0799">Topoisomerase</keyword>
<accession>A0AAN8V6M0</accession>
<dbReference type="Proteomes" id="UP001370490">
    <property type="component" value="Unassembled WGS sequence"/>
</dbReference>
<comment type="similarity">
    <text evidence="1">Belongs to the type IA topoisomerase family.</text>
</comment>
<dbReference type="GO" id="GO:0003917">
    <property type="term" value="F:DNA topoisomerase type I (single strand cut, ATP-independent) activity"/>
    <property type="evidence" value="ECO:0007669"/>
    <property type="project" value="UniProtKB-EC"/>
</dbReference>
<dbReference type="GO" id="GO:0006310">
    <property type="term" value="P:DNA recombination"/>
    <property type="evidence" value="ECO:0007669"/>
    <property type="project" value="TreeGrafter"/>
</dbReference>
<dbReference type="PANTHER" id="PTHR11390">
    <property type="entry name" value="PROKARYOTIC DNA TOPOISOMERASE"/>
    <property type="match status" value="1"/>
</dbReference>
<comment type="caution">
    <text evidence="2">The sequence shown here is derived from an EMBL/GenBank/DDBJ whole genome shotgun (WGS) entry which is preliminary data.</text>
</comment>
<name>A0AAN8V6M0_9MAGN</name>
<dbReference type="AlphaFoldDB" id="A0AAN8V6M0"/>
<gene>
    <name evidence="2" type="ORF">RJ641_009907</name>
</gene>
<evidence type="ECO:0000256" key="1">
    <source>
        <dbReference type="RuleBase" id="RU362092"/>
    </source>
</evidence>
<keyword evidence="1" id="KW-0238">DNA-binding</keyword>
<keyword evidence="1" id="KW-0413">Isomerase</keyword>
<dbReference type="GO" id="GO:0031422">
    <property type="term" value="C:RecQ family helicase-topoisomerase III complex"/>
    <property type="evidence" value="ECO:0007669"/>
    <property type="project" value="TreeGrafter"/>
</dbReference>
<organism evidence="2 3">
    <name type="scientific">Dillenia turbinata</name>
    <dbReference type="NCBI Taxonomy" id="194707"/>
    <lineage>
        <taxon>Eukaryota</taxon>
        <taxon>Viridiplantae</taxon>
        <taxon>Streptophyta</taxon>
        <taxon>Embryophyta</taxon>
        <taxon>Tracheophyta</taxon>
        <taxon>Spermatophyta</taxon>
        <taxon>Magnoliopsida</taxon>
        <taxon>eudicotyledons</taxon>
        <taxon>Gunneridae</taxon>
        <taxon>Pentapetalae</taxon>
        <taxon>Dilleniales</taxon>
        <taxon>Dilleniaceae</taxon>
        <taxon>Dillenia</taxon>
    </lineage>
</organism>
<proteinExistence type="inferred from homology"/>
<dbReference type="GO" id="GO:0005634">
    <property type="term" value="C:nucleus"/>
    <property type="evidence" value="ECO:0007669"/>
    <property type="project" value="TreeGrafter"/>
</dbReference>
<dbReference type="InterPro" id="IPR013824">
    <property type="entry name" value="Topo_IA_cen_sub1"/>
</dbReference>
<evidence type="ECO:0000313" key="2">
    <source>
        <dbReference type="EMBL" id="KAK6923707.1"/>
    </source>
</evidence>
<dbReference type="Gene3D" id="1.10.460.10">
    <property type="entry name" value="Topoisomerase I, domain 2"/>
    <property type="match status" value="1"/>
</dbReference>
<evidence type="ECO:0000313" key="3">
    <source>
        <dbReference type="Proteomes" id="UP001370490"/>
    </source>
</evidence>
<dbReference type="GO" id="GO:0006281">
    <property type="term" value="P:DNA repair"/>
    <property type="evidence" value="ECO:0007669"/>
    <property type="project" value="TreeGrafter"/>
</dbReference>
<protein>
    <recommendedName>
        <fullName evidence="1">DNA topoisomerase</fullName>
        <ecNumber evidence="1">5.6.2.1</ecNumber>
    </recommendedName>
</protein>